<reference evidence="1 2" key="1">
    <citation type="journal article" date="2023" name="G3 (Bethesda)">
        <title>A chromosome-length genome assembly and annotation of blackberry (Rubus argutus, cv. 'Hillquist').</title>
        <authorList>
            <person name="Bruna T."/>
            <person name="Aryal R."/>
            <person name="Dudchenko O."/>
            <person name="Sargent D.J."/>
            <person name="Mead D."/>
            <person name="Buti M."/>
            <person name="Cavallini A."/>
            <person name="Hytonen T."/>
            <person name="Andres J."/>
            <person name="Pham M."/>
            <person name="Weisz D."/>
            <person name="Mascagni F."/>
            <person name="Usai G."/>
            <person name="Natali L."/>
            <person name="Bassil N."/>
            <person name="Fernandez G.E."/>
            <person name="Lomsadze A."/>
            <person name="Armour M."/>
            <person name="Olukolu B."/>
            <person name="Poorten T."/>
            <person name="Britton C."/>
            <person name="Davik J."/>
            <person name="Ashrafi H."/>
            <person name="Aiden E.L."/>
            <person name="Borodovsky M."/>
            <person name="Worthington M."/>
        </authorList>
    </citation>
    <scope>NUCLEOTIDE SEQUENCE [LARGE SCALE GENOMIC DNA]</scope>
    <source>
        <strain evidence="1">PI 553951</strain>
    </source>
</reference>
<sequence length="76" mass="8547">MLNNLKAAKCIAASYKLDTGSSVELTSRCLIEEVYRTKNHVEDITACFRHAIKPGIPLASNWPYQFKTPRNVSYTA</sequence>
<dbReference type="Proteomes" id="UP001457282">
    <property type="component" value="Unassembled WGS sequence"/>
</dbReference>
<comment type="caution">
    <text evidence="1">The sequence shown here is derived from an EMBL/GenBank/DDBJ whole genome shotgun (WGS) entry which is preliminary data.</text>
</comment>
<evidence type="ECO:0000313" key="2">
    <source>
        <dbReference type="Proteomes" id="UP001457282"/>
    </source>
</evidence>
<accession>A0AAW1VRY4</accession>
<dbReference type="EMBL" id="JBEDUW010000007">
    <property type="protein sequence ID" value="KAK9910023.1"/>
    <property type="molecule type" value="Genomic_DNA"/>
</dbReference>
<protein>
    <submittedName>
        <fullName evidence="1">Uncharacterized protein</fullName>
    </submittedName>
</protein>
<organism evidence="1 2">
    <name type="scientific">Rubus argutus</name>
    <name type="common">Southern blackberry</name>
    <dbReference type="NCBI Taxonomy" id="59490"/>
    <lineage>
        <taxon>Eukaryota</taxon>
        <taxon>Viridiplantae</taxon>
        <taxon>Streptophyta</taxon>
        <taxon>Embryophyta</taxon>
        <taxon>Tracheophyta</taxon>
        <taxon>Spermatophyta</taxon>
        <taxon>Magnoliopsida</taxon>
        <taxon>eudicotyledons</taxon>
        <taxon>Gunneridae</taxon>
        <taxon>Pentapetalae</taxon>
        <taxon>rosids</taxon>
        <taxon>fabids</taxon>
        <taxon>Rosales</taxon>
        <taxon>Rosaceae</taxon>
        <taxon>Rosoideae</taxon>
        <taxon>Rosoideae incertae sedis</taxon>
        <taxon>Rubus</taxon>
    </lineage>
</organism>
<gene>
    <name evidence="1" type="ORF">M0R45_034000</name>
</gene>
<evidence type="ECO:0000313" key="1">
    <source>
        <dbReference type="EMBL" id="KAK9910023.1"/>
    </source>
</evidence>
<dbReference type="AlphaFoldDB" id="A0AAW1VRY4"/>
<name>A0AAW1VRY4_RUBAR</name>
<proteinExistence type="predicted"/>
<keyword evidence="2" id="KW-1185">Reference proteome</keyword>